<evidence type="ECO:0000313" key="2">
    <source>
        <dbReference type="EMBL" id="CZR62257.1"/>
    </source>
</evidence>
<dbReference type="EMBL" id="FJOG01000020">
    <property type="protein sequence ID" value="CZR62257.1"/>
    <property type="molecule type" value="Genomic_DNA"/>
</dbReference>
<keyword evidence="1" id="KW-1133">Transmembrane helix</keyword>
<dbReference type="Proteomes" id="UP000184330">
    <property type="component" value="Unassembled WGS sequence"/>
</dbReference>
<feature type="transmembrane region" description="Helical" evidence="1">
    <location>
        <begin position="28"/>
        <end position="54"/>
    </location>
</feature>
<accession>A0A1L7XBB0</accession>
<gene>
    <name evidence="2" type="ORF">PAC_12154</name>
</gene>
<keyword evidence="3" id="KW-1185">Reference proteome</keyword>
<name>A0A1L7XBB0_9HELO</name>
<sequence>MASFLAIAIGQFPRDHNSMLERHYVVKYLLIFTAVVATFFIVMAFRINQVVAFLKQIGRKFQGKSPVVPIKDTEFEKEYALDEKMQTLTSVEPVKSRWAKARRPWSSRRRDETPLSFA</sequence>
<keyword evidence="1" id="KW-0812">Transmembrane</keyword>
<proteinExistence type="predicted"/>
<dbReference type="AlphaFoldDB" id="A0A1L7XBB0"/>
<evidence type="ECO:0000313" key="3">
    <source>
        <dbReference type="Proteomes" id="UP000184330"/>
    </source>
</evidence>
<keyword evidence="1" id="KW-0472">Membrane</keyword>
<protein>
    <submittedName>
        <fullName evidence="2">Uncharacterized protein</fullName>
    </submittedName>
</protein>
<reference evidence="2 3" key="1">
    <citation type="submission" date="2016-03" db="EMBL/GenBank/DDBJ databases">
        <authorList>
            <person name="Ploux O."/>
        </authorList>
    </citation>
    <scope>NUCLEOTIDE SEQUENCE [LARGE SCALE GENOMIC DNA]</scope>
    <source>
        <strain evidence="2 3">UAMH 11012</strain>
    </source>
</reference>
<evidence type="ECO:0000256" key="1">
    <source>
        <dbReference type="SAM" id="Phobius"/>
    </source>
</evidence>
<organism evidence="2 3">
    <name type="scientific">Phialocephala subalpina</name>
    <dbReference type="NCBI Taxonomy" id="576137"/>
    <lineage>
        <taxon>Eukaryota</taxon>
        <taxon>Fungi</taxon>
        <taxon>Dikarya</taxon>
        <taxon>Ascomycota</taxon>
        <taxon>Pezizomycotina</taxon>
        <taxon>Leotiomycetes</taxon>
        <taxon>Helotiales</taxon>
        <taxon>Mollisiaceae</taxon>
        <taxon>Phialocephala</taxon>
        <taxon>Phialocephala fortinii species complex</taxon>
    </lineage>
</organism>